<dbReference type="Gene3D" id="3.40.50.450">
    <property type="match status" value="1"/>
</dbReference>
<evidence type="ECO:0000313" key="1">
    <source>
        <dbReference type="EMBL" id="VTR94252.1"/>
    </source>
</evidence>
<evidence type="ECO:0008006" key="3">
    <source>
        <dbReference type="Google" id="ProtNLM"/>
    </source>
</evidence>
<name>A0A6P2D473_9BACT</name>
<reference evidence="1 2" key="1">
    <citation type="submission" date="2019-05" db="EMBL/GenBank/DDBJ databases">
        <authorList>
            <consortium name="Science for Life Laboratories"/>
        </authorList>
    </citation>
    <scope>NUCLEOTIDE SEQUENCE [LARGE SCALE GENOMIC DNA]</scope>
    <source>
        <strain evidence="1">Soil9</strain>
    </source>
</reference>
<dbReference type="AlphaFoldDB" id="A0A6P2D473"/>
<dbReference type="RefSeq" id="WP_162668823.1">
    <property type="nucleotide sequence ID" value="NZ_LR593886.1"/>
</dbReference>
<organism evidence="1 2">
    <name type="scientific">Gemmata massiliana</name>
    <dbReference type="NCBI Taxonomy" id="1210884"/>
    <lineage>
        <taxon>Bacteria</taxon>
        <taxon>Pseudomonadati</taxon>
        <taxon>Planctomycetota</taxon>
        <taxon>Planctomycetia</taxon>
        <taxon>Gemmatales</taxon>
        <taxon>Gemmataceae</taxon>
        <taxon>Gemmata</taxon>
    </lineage>
</organism>
<evidence type="ECO:0000313" key="2">
    <source>
        <dbReference type="Proteomes" id="UP000464178"/>
    </source>
</evidence>
<protein>
    <recommendedName>
        <fullName evidence="3">Nucleoside 2-deoxyribosyltransferase</fullName>
    </recommendedName>
</protein>
<keyword evidence="2" id="KW-1185">Reference proteome</keyword>
<sequence length="167" mass="18182">MGAVLLPPTITPIDGPLVFLAGPIQGAPDWQSEAIRWFTEHAPTISVASPRRPGPRISSDYIAQVDWETHHLRRAAGHGVILFWLACEAVNVPGRAYAQTSRFELAEWKVRHERDGTQLVIGIEDGFSGARYIRHRFGQDCPRVPVVPSLLGACAAAAELARITAAA</sequence>
<dbReference type="KEGG" id="gms:SOIL9_34620"/>
<proteinExistence type="predicted"/>
<dbReference type="Proteomes" id="UP000464178">
    <property type="component" value="Chromosome"/>
</dbReference>
<accession>A0A6P2D473</accession>
<dbReference type="EMBL" id="LR593886">
    <property type="protein sequence ID" value="VTR94252.1"/>
    <property type="molecule type" value="Genomic_DNA"/>
</dbReference>
<gene>
    <name evidence="1" type="ORF">SOIL9_34620</name>
</gene>